<dbReference type="Pfam" id="PF18765">
    <property type="entry name" value="Polbeta"/>
    <property type="match status" value="1"/>
</dbReference>
<accession>A0ABQ6K7P0</accession>
<dbReference type="SUPFAM" id="SSF81301">
    <property type="entry name" value="Nucleotidyltransferase"/>
    <property type="match status" value="1"/>
</dbReference>
<comment type="caution">
    <text evidence="2">The sequence shown here is derived from an EMBL/GenBank/DDBJ whole genome shotgun (WGS) entry which is preliminary data.</text>
</comment>
<dbReference type="InterPro" id="IPR041633">
    <property type="entry name" value="Polbeta"/>
</dbReference>
<protein>
    <recommendedName>
        <fullName evidence="1">Polymerase beta nucleotidyltransferase domain-containing protein</fullName>
    </recommendedName>
</protein>
<dbReference type="Gene3D" id="3.30.460.10">
    <property type="entry name" value="Beta Polymerase, domain 2"/>
    <property type="match status" value="1"/>
</dbReference>
<dbReference type="CDD" id="cd05403">
    <property type="entry name" value="NT_KNTase_like"/>
    <property type="match status" value="1"/>
</dbReference>
<organism evidence="2 3">
    <name type="scientific">Pseudolysinimonas kribbensis</name>
    <dbReference type="NCBI Taxonomy" id="433641"/>
    <lineage>
        <taxon>Bacteria</taxon>
        <taxon>Bacillati</taxon>
        <taxon>Actinomycetota</taxon>
        <taxon>Actinomycetes</taxon>
        <taxon>Micrococcales</taxon>
        <taxon>Microbacteriaceae</taxon>
        <taxon>Pseudolysinimonas</taxon>
    </lineage>
</organism>
<dbReference type="InterPro" id="IPR043519">
    <property type="entry name" value="NT_sf"/>
</dbReference>
<dbReference type="RefSeq" id="WP_284255201.1">
    <property type="nucleotide sequence ID" value="NZ_BAAAQO010000004.1"/>
</dbReference>
<dbReference type="EMBL" id="BSVB01000001">
    <property type="protein sequence ID" value="GMA96675.1"/>
    <property type="molecule type" value="Genomic_DNA"/>
</dbReference>
<sequence>MDLESPLRTIASPVEAEVLRVLAGAATEFSAAQVQRIAASGSPFGVRKALIRLAAAGLVNSHRHGSAQTWSANRQHVLWPAIEAAANARTVLRDRIQRHVEQQEGVAAYLYGSFARRESSPESDVDVLLVFPDGHDREQIVDVADALSTSIQTWTGNHGQIYSVTRSELADMVRRGDSIVPSLRADAVPLVGPEFARLLLGLGLGARG</sequence>
<gene>
    <name evidence="2" type="ORF">GCM10025881_34990</name>
</gene>
<evidence type="ECO:0000313" key="3">
    <source>
        <dbReference type="Proteomes" id="UP001157034"/>
    </source>
</evidence>
<evidence type="ECO:0000259" key="1">
    <source>
        <dbReference type="Pfam" id="PF18765"/>
    </source>
</evidence>
<feature type="domain" description="Polymerase beta nucleotidyltransferase" evidence="1">
    <location>
        <begin position="100"/>
        <end position="150"/>
    </location>
</feature>
<dbReference type="Proteomes" id="UP001157034">
    <property type="component" value="Unassembled WGS sequence"/>
</dbReference>
<keyword evidence="3" id="KW-1185">Reference proteome</keyword>
<proteinExistence type="predicted"/>
<evidence type="ECO:0000313" key="2">
    <source>
        <dbReference type="EMBL" id="GMA96675.1"/>
    </source>
</evidence>
<reference evidence="3" key="1">
    <citation type="journal article" date="2019" name="Int. J. Syst. Evol. Microbiol.">
        <title>The Global Catalogue of Microorganisms (GCM) 10K type strain sequencing project: providing services to taxonomists for standard genome sequencing and annotation.</title>
        <authorList>
            <consortium name="The Broad Institute Genomics Platform"/>
            <consortium name="The Broad Institute Genome Sequencing Center for Infectious Disease"/>
            <person name="Wu L."/>
            <person name="Ma J."/>
        </authorList>
    </citation>
    <scope>NUCLEOTIDE SEQUENCE [LARGE SCALE GENOMIC DNA]</scope>
    <source>
        <strain evidence="3">NBRC 108894</strain>
    </source>
</reference>
<name>A0ABQ6K7P0_9MICO</name>